<dbReference type="PROSITE" id="PS00893">
    <property type="entry name" value="NUDIX_BOX"/>
    <property type="match status" value="1"/>
</dbReference>
<dbReference type="GO" id="GO:0016787">
    <property type="term" value="F:hydrolase activity"/>
    <property type="evidence" value="ECO:0007669"/>
    <property type="project" value="UniProtKB-KW"/>
</dbReference>
<protein>
    <submittedName>
        <fullName evidence="4">NTP pyrophosphohydrolase</fullName>
    </submittedName>
</protein>
<name>A0A2X3VYW4_9STRE</name>
<evidence type="ECO:0000256" key="2">
    <source>
        <dbReference type="ARBA" id="ARBA00022801"/>
    </source>
</evidence>
<dbReference type="Pfam" id="PF00293">
    <property type="entry name" value="NUDIX"/>
    <property type="match status" value="1"/>
</dbReference>
<dbReference type="Proteomes" id="UP000249495">
    <property type="component" value="Chromosome 1"/>
</dbReference>
<dbReference type="KEGG" id="sfer:NCTC12278_00906"/>
<dbReference type="InterPro" id="IPR020084">
    <property type="entry name" value="NUDIX_hydrolase_CS"/>
</dbReference>
<dbReference type="OrthoDB" id="9786032at2"/>
<dbReference type="EMBL" id="LS483343">
    <property type="protein sequence ID" value="SQF40339.1"/>
    <property type="molecule type" value="Genomic_DNA"/>
</dbReference>
<dbReference type="STRING" id="1123303.GCA_000372425_00435"/>
<comment type="similarity">
    <text evidence="1">Belongs to the Nudix hydrolase family.</text>
</comment>
<dbReference type="CDD" id="cd04693">
    <property type="entry name" value="NUDIX_Hydrolase"/>
    <property type="match status" value="1"/>
</dbReference>
<dbReference type="InterPro" id="IPR015797">
    <property type="entry name" value="NUDIX_hydrolase-like_dom_sf"/>
</dbReference>
<dbReference type="RefSeq" id="WP_018029763.1">
    <property type="nucleotide sequence ID" value="NZ_JBCLUB010000001.1"/>
</dbReference>
<accession>A0A2X3VYW4</accession>
<reference evidence="4 5" key="1">
    <citation type="submission" date="2018-06" db="EMBL/GenBank/DDBJ databases">
        <authorList>
            <consortium name="Pathogen Informatics"/>
            <person name="Doyle S."/>
        </authorList>
    </citation>
    <scope>NUCLEOTIDE SEQUENCE [LARGE SCALE GENOMIC DNA]</scope>
    <source>
        <strain evidence="4 5">NCTC12278</strain>
    </source>
</reference>
<dbReference type="PROSITE" id="PS51462">
    <property type="entry name" value="NUDIX"/>
    <property type="match status" value="1"/>
</dbReference>
<evidence type="ECO:0000313" key="4">
    <source>
        <dbReference type="EMBL" id="SQF40339.1"/>
    </source>
</evidence>
<dbReference type="PANTHER" id="PTHR43736:SF1">
    <property type="entry name" value="DIHYDRONEOPTERIN TRIPHOSPHATE DIPHOSPHATASE"/>
    <property type="match status" value="1"/>
</dbReference>
<sequence>MTEVWDAYDENRKLIPDKFIIRENFSTMDAFHLVVDVLVIHQDSSLLFMHRSADKESNPNLYEASAGGSVLKGENSQEAAIREVKEETGLDLYRLDLLYQYSNPEHHGHYDRYLARTDCPKHSIVYQEGETDGHIWVKPEELESFFATHKVLPGHETELRLLFGLD</sequence>
<keyword evidence="5" id="KW-1185">Reference proteome</keyword>
<evidence type="ECO:0000256" key="1">
    <source>
        <dbReference type="ARBA" id="ARBA00005582"/>
    </source>
</evidence>
<dbReference type="InterPro" id="IPR000086">
    <property type="entry name" value="NUDIX_hydrolase_dom"/>
</dbReference>
<organism evidence="4 5">
    <name type="scientific">Streptococcus ferus</name>
    <dbReference type="NCBI Taxonomy" id="1345"/>
    <lineage>
        <taxon>Bacteria</taxon>
        <taxon>Bacillati</taxon>
        <taxon>Bacillota</taxon>
        <taxon>Bacilli</taxon>
        <taxon>Lactobacillales</taxon>
        <taxon>Streptococcaceae</taxon>
        <taxon>Streptococcus</taxon>
    </lineage>
</organism>
<dbReference type="SUPFAM" id="SSF55811">
    <property type="entry name" value="Nudix"/>
    <property type="match status" value="1"/>
</dbReference>
<dbReference type="AlphaFoldDB" id="A0A2X3VYW4"/>
<keyword evidence="2 4" id="KW-0378">Hydrolase</keyword>
<dbReference type="Gene3D" id="3.90.79.10">
    <property type="entry name" value="Nucleoside Triphosphate Pyrophosphohydrolase"/>
    <property type="match status" value="1"/>
</dbReference>
<feature type="domain" description="Nudix hydrolase" evidence="3">
    <location>
        <begin position="30"/>
        <end position="159"/>
    </location>
</feature>
<evidence type="ECO:0000313" key="5">
    <source>
        <dbReference type="Proteomes" id="UP000249495"/>
    </source>
</evidence>
<dbReference type="PANTHER" id="PTHR43736">
    <property type="entry name" value="ADP-RIBOSE PYROPHOSPHATASE"/>
    <property type="match status" value="1"/>
</dbReference>
<proteinExistence type="inferred from homology"/>
<evidence type="ECO:0000259" key="3">
    <source>
        <dbReference type="PROSITE" id="PS51462"/>
    </source>
</evidence>
<gene>
    <name evidence="4" type="ORF">NCTC12278_00906</name>
</gene>